<dbReference type="GO" id="GO:0046872">
    <property type="term" value="F:metal ion binding"/>
    <property type="evidence" value="ECO:0007669"/>
    <property type="project" value="UniProtKB-KW"/>
</dbReference>
<evidence type="ECO:0000259" key="4">
    <source>
        <dbReference type="Pfam" id="PF13442"/>
    </source>
</evidence>
<keyword evidence="1" id="KW-0349">Heme</keyword>
<name>A0AAE9ZAN5_9GAMM</name>
<dbReference type="AlphaFoldDB" id="A0AAE9ZAN5"/>
<dbReference type="Gene3D" id="1.10.760.10">
    <property type="entry name" value="Cytochrome c-like domain"/>
    <property type="match status" value="1"/>
</dbReference>
<protein>
    <submittedName>
        <fullName evidence="5">Cytochrome c</fullName>
    </submittedName>
</protein>
<dbReference type="GO" id="GO:0009055">
    <property type="term" value="F:electron transfer activity"/>
    <property type="evidence" value="ECO:0007669"/>
    <property type="project" value="InterPro"/>
</dbReference>
<sequence>MFASLFNLFCASVQAQEPTPERQQELLHLLKQDCGSCHGMTLKGGLGPALLPQELEQKPLALINNTILFGRPGTAMPPWQEILTEQETLWLSQQLKHGIHADITNKAEK</sequence>
<reference evidence="5 6" key="2">
    <citation type="journal article" date="2022" name="Mar. Drugs">
        <title>Bioassay-Guided Fractionation Leads to the Detection of Cholic Acid Generated by the Rare Thalassomonas sp.</title>
        <authorList>
            <person name="Pheiffer F."/>
            <person name="Schneider Y.K."/>
            <person name="Hansen E.H."/>
            <person name="Andersen J.H."/>
            <person name="Isaksson J."/>
            <person name="Busche T."/>
            <person name="R C."/>
            <person name="Kalinowski J."/>
            <person name="Zyl L.V."/>
            <person name="Trindade M."/>
        </authorList>
    </citation>
    <scope>NUCLEOTIDE SEQUENCE [LARGE SCALE GENOMIC DNA]</scope>
    <source>
        <strain evidence="5 6">XOM25</strain>
    </source>
</reference>
<keyword evidence="6" id="KW-1185">Reference proteome</keyword>
<organism evidence="5 6">
    <name type="scientific">Thalassomonas viridans</name>
    <dbReference type="NCBI Taxonomy" id="137584"/>
    <lineage>
        <taxon>Bacteria</taxon>
        <taxon>Pseudomonadati</taxon>
        <taxon>Pseudomonadota</taxon>
        <taxon>Gammaproteobacteria</taxon>
        <taxon>Alteromonadales</taxon>
        <taxon>Colwelliaceae</taxon>
        <taxon>Thalassomonas</taxon>
    </lineage>
</organism>
<keyword evidence="2" id="KW-0479">Metal-binding</keyword>
<dbReference type="GO" id="GO:0020037">
    <property type="term" value="F:heme binding"/>
    <property type="evidence" value="ECO:0007669"/>
    <property type="project" value="InterPro"/>
</dbReference>
<dbReference type="SUPFAM" id="SSF46626">
    <property type="entry name" value="Cytochrome c"/>
    <property type="match status" value="1"/>
</dbReference>
<dbReference type="InterPro" id="IPR009056">
    <property type="entry name" value="Cyt_c-like_dom"/>
</dbReference>
<dbReference type="Pfam" id="PF13442">
    <property type="entry name" value="Cytochrome_CBB3"/>
    <property type="match status" value="1"/>
</dbReference>
<feature type="domain" description="Cytochrome c" evidence="4">
    <location>
        <begin position="27"/>
        <end position="90"/>
    </location>
</feature>
<evidence type="ECO:0000313" key="5">
    <source>
        <dbReference type="EMBL" id="WDE08243.1"/>
    </source>
</evidence>
<keyword evidence="3" id="KW-0408">Iron</keyword>
<evidence type="ECO:0000256" key="3">
    <source>
        <dbReference type="ARBA" id="ARBA00023004"/>
    </source>
</evidence>
<accession>A0AAE9ZAN5</accession>
<reference evidence="5 6" key="1">
    <citation type="journal article" date="2015" name="Genome Announc.">
        <title>Draft Genome Sequences of Marine Isolates of Thalassomonas viridans and Thalassomonas actiniarum.</title>
        <authorList>
            <person name="Olonade I."/>
            <person name="van Zyl L.J."/>
            <person name="Trindade M."/>
        </authorList>
    </citation>
    <scope>NUCLEOTIDE SEQUENCE [LARGE SCALE GENOMIC DNA]</scope>
    <source>
        <strain evidence="5 6">XOM25</strain>
    </source>
</reference>
<proteinExistence type="predicted"/>
<dbReference type="InterPro" id="IPR036909">
    <property type="entry name" value="Cyt_c-like_dom_sf"/>
</dbReference>
<dbReference type="Proteomes" id="UP000032352">
    <property type="component" value="Chromosome"/>
</dbReference>
<evidence type="ECO:0000256" key="2">
    <source>
        <dbReference type="ARBA" id="ARBA00022723"/>
    </source>
</evidence>
<dbReference type="KEGG" id="tvd:SG34_013495"/>
<evidence type="ECO:0000313" key="6">
    <source>
        <dbReference type="Proteomes" id="UP000032352"/>
    </source>
</evidence>
<evidence type="ECO:0000256" key="1">
    <source>
        <dbReference type="ARBA" id="ARBA00022617"/>
    </source>
</evidence>
<dbReference type="EMBL" id="CP059733">
    <property type="protein sequence ID" value="WDE08243.1"/>
    <property type="molecule type" value="Genomic_DNA"/>
</dbReference>
<gene>
    <name evidence="5" type="ORF">SG34_013495</name>
</gene>